<keyword evidence="5" id="KW-0408">Iron</keyword>
<keyword evidence="8" id="KW-0670">Pyruvate</keyword>
<dbReference type="NCBIfam" id="TIGR02495">
    <property type="entry name" value="NrdG2"/>
    <property type="match status" value="1"/>
</dbReference>
<gene>
    <name evidence="8" type="ORF">SAMN05216313_1622</name>
</gene>
<dbReference type="PANTHER" id="PTHR30352:SF5">
    <property type="entry name" value="PYRUVATE FORMATE-LYASE 1-ACTIVATING ENZYME"/>
    <property type="match status" value="1"/>
</dbReference>
<dbReference type="InterPro" id="IPR007197">
    <property type="entry name" value="rSAM"/>
</dbReference>
<evidence type="ECO:0000256" key="5">
    <source>
        <dbReference type="ARBA" id="ARBA00023004"/>
    </source>
</evidence>
<dbReference type="RefSeq" id="WP_092371887.1">
    <property type="nucleotide sequence ID" value="NZ_FOIM01000062.1"/>
</dbReference>
<dbReference type="STRING" id="460384.SAMN05216313_1622"/>
<reference evidence="9" key="1">
    <citation type="submission" date="2016-10" db="EMBL/GenBank/DDBJ databases">
        <authorList>
            <person name="Varghese N."/>
            <person name="Submissions S."/>
        </authorList>
    </citation>
    <scope>NUCLEOTIDE SEQUENCE [LARGE SCALE GENOMIC DNA]</scope>
    <source>
        <strain evidence="9">NLAE-zl-G277</strain>
    </source>
</reference>
<dbReference type="InterPro" id="IPR012840">
    <property type="entry name" value="NrdG2"/>
</dbReference>
<dbReference type="GO" id="GO:0016829">
    <property type="term" value="F:lyase activity"/>
    <property type="evidence" value="ECO:0007669"/>
    <property type="project" value="UniProtKB-KW"/>
</dbReference>
<dbReference type="AlphaFoldDB" id="A0A1I0KBB7"/>
<evidence type="ECO:0000256" key="3">
    <source>
        <dbReference type="ARBA" id="ARBA00022691"/>
    </source>
</evidence>
<dbReference type="PROSITE" id="PS51257">
    <property type="entry name" value="PROKAR_LIPOPROTEIN"/>
    <property type="match status" value="1"/>
</dbReference>
<dbReference type="InterPro" id="IPR058240">
    <property type="entry name" value="rSAM_sf"/>
</dbReference>
<evidence type="ECO:0000256" key="1">
    <source>
        <dbReference type="ARBA" id="ARBA00001966"/>
    </source>
</evidence>
<dbReference type="Pfam" id="PF04055">
    <property type="entry name" value="Radical_SAM"/>
    <property type="match status" value="1"/>
</dbReference>
<comment type="cofactor">
    <cofactor evidence="1">
        <name>[4Fe-4S] cluster</name>
        <dbReference type="ChEBI" id="CHEBI:49883"/>
    </cofactor>
</comment>
<dbReference type="CDD" id="cd01335">
    <property type="entry name" value="Radical_SAM"/>
    <property type="match status" value="1"/>
</dbReference>
<feature type="domain" description="Radical SAM core" evidence="7">
    <location>
        <begin position="13"/>
        <end position="224"/>
    </location>
</feature>
<keyword evidence="2" id="KW-0004">4Fe-4S</keyword>
<dbReference type="PANTHER" id="PTHR30352">
    <property type="entry name" value="PYRUVATE FORMATE-LYASE-ACTIVATING ENZYME"/>
    <property type="match status" value="1"/>
</dbReference>
<dbReference type="Gene3D" id="3.20.20.70">
    <property type="entry name" value="Aldolase class I"/>
    <property type="match status" value="1"/>
</dbReference>
<dbReference type="SUPFAM" id="SSF102114">
    <property type="entry name" value="Radical SAM enzymes"/>
    <property type="match status" value="1"/>
</dbReference>
<organism evidence="8 9">
    <name type="scientific">Enterocloster lavalensis</name>
    <dbReference type="NCBI Taxonomy" id="460384"/>
    <lineage>
        <taxon>Bacteria</taxon>
        <taxon>Bacillati</taxon>
        <taxon>Bacillota</taxon>
        <taxon>Clostridia</taxon>
        <taxon>Lachnospirales</taxon>
        <taxon>Lachnospiraceae</taxon>
        <taxon>Enterocloster</taxon>
    </lineage>
</organism>
<keyword evidence="6" id="KW-0411">Iron-sulfur</keyword>
<keyword evidence="4" id="KW-0479">Metal-binding</keyword>
<evidence type="ECO:0000256" key="6">
    <source>
        <dbReference type="ARBA" id="ARBA00023014"/>
    </source>
</evidence>
<accession>A0A1I0KBB7</accession>
<dbReference type="EMBL" id="FOIM01000062">
    <property type="protein sequence ID" value="SEU21518.1"/>
    <property type="molecule type" value="Genomic_DNA"/>
</dbReference>
<sequence length="232" mass="25744">MKICGLQKTTLLDFPGHVAATVFTGGCNFRCPFCHNSELLPGTVEAEYETGEVLDFLRKRKGILEGVCITGGEPTLQPDLEDFIRSVRELGLLVKLDTNGYKPDLLRDLCGKGLLDFVAMDIKAGRSRYATAAGVDGMRLERIDESIRFLLEGSVPYEFRTTVVRGLHTEEDFKEIGPWIKGCGDYYLQNFTESGQVLEPGVFSGFGKEELEGFAQLVRPYVGRAALRGIDY</sequence>
<dbReference type="SFLD" id="SFLDG01094">
    <property type="entry name" value="Uncharacterised_Radical_SAM_Su"/>
    <property type="match status" value="1"/>
</dbReference>
<proteinExistence type="predicted"/>
<protein>
    <submittedName>
        <fullName evidence="8">Pyruvate formate lyase activating enzyme</fullName>
    </submittedName>
</protein>
<dbReference type="SFLD" id="SFLDS00029">
    <property type="entry name" value="Radical_SAM"/>
    <property type="match status" value="1"/>
</dbReference>
<keyword evidence="3" id="KW-0949">S-adenosyl-L-methionine</keyword>
<keyword evidence="9" id="KW-1185">Reference proteome</keyword>
<dbReference type="GO" id="GO:0051539">
    <property type="term" value="F:4 iron, 4 sulfur cluster binding"/>
    <property type="evidence" value="ECO:0007669"/>
    <property type="project" value="UniProtKB-KW"/>
</dbReference>
<evidence type="ECO:0000256" key="4">
    <source>
        <dbReference type="ARBA" id="ARBA00022723"/>
    </source>
</evidence>
<evidence type="ECO:0000259" key="7">
    <source>
        <dbReference type="PROSITE" id="PS51918"/>
    </source>
</evidence>
<dbReference type="Proteomes" id="UP000198508">
    <property type="component" value="Unassembled WGS sequence"/>
</dbReference>
<evidence type="ECO:0000313" key="9">
    <source>
        <dbReference type="Proteomes" id="UP000198508"/>
    </source>
</evidence>
<dbReference type="GO" id="GO:0046872">
    <property type="term" value="F:metal ion binding"/>
    <property type="evidence" value="ECO:0007669"/>
    <property type="project" value="UniProtKB-KW"/>
</dbReference>
<dbReference type="InterPro" id="IPR013785">
    <property type="entry name" value="Aldolase_TIM"/>
</dbReference>
<dbReference type="PROSITE" id="PS51918">
    <property type="entry name" value="RADICAL_SAM"/>
    <property type="match status" value="1"/>
</dbReference>
<keyword evidence="8" id="KW-0456">Lyase</keyword>
<evidence type="ECO:0000256" key="2">
    <source>
        <dbReference type="ARBA" id="ARBA00022485"/>
    </source>
</evidence>
<name>A0A1I0KBB7_9FIRM</name>
<dbReference type="InterPro" id="IPR034457">
    <property type="entry name" value="Organic_radical-activating"/>
</dbReference>
<evidence type="ECO:0000313" key="8">
    <source>
        <dbReference type="EMBL" id="SEU21518.1"/>
    </source>
</evidence>